<feature type="domain" description="Aminoglycoside phosphotransferase" evidence="1">
    <location>
        <begin position="282"/>
        <end position="447"/>
    </location>
</feature>
<name>A0ABX2B7Z8_9GAMM</name>
<dbReference type="SUPFAM" id="SSF56112">
    <property type="entry name" value="Protein kinase-like (PK-like)"/>
    <property type="match status" value="1"/>
</dbReference>
<organism evidence="2 3">
    <name type="scientific">Vreelandella venusta</name>
    <dbReference type="NCBI Taxonomy" id="44935"/>
    <lineage>
        <taxon>Bacteria</taxon>
        <taxon>Pseudomonadati</taxon>
        <taxon>Pseudomonadota</taxon>
        <taxon>Gammaproteobacteria</taxon>
        <taxon>Oceanospirillales</taxon>
        <taxon>Halomonadaceae</taxon>
        <taxon>Vreelandella</taxon>
    </lineage>
</organism>
<accession>A0ABX2B7Z8</accession>
<dbReference type="Pfam" id="PF01636">
    <property type="entry name" value="APH"/>
    <property type="match status" value="1"/>
</dbReference>
<dbReference type="InterPro" id="IPR002575">
    <property type="entry name" value="Aminoglycoside_PTrfase"/>
</dbReference>
<dbReference type="EMBL" id="QDKN01000002">
    <property type="protein sequence ID" value="NPT30222.1"/>
    <property type="molecule type" value="Genomic_DNA"/>
</dbReference>
<evidence type="ECO:0000259" key="1">
    <source>
        <dbReference type="Pfam" id="PF01636"/>
    </source>
</evidence>
<comment type="caution">
    <text evidence="2">The sequence shown here is derived from an EMBL/GenBank/DDBJ whole genome shotgun (WGS) entry which is preliminary data.</text>
</comment>
<keyword evidence="3" id="KW-1185">Reference proteome</keyword>
<dbReference type="InterPro" id="IPR011009">
    <property type="entry name" value="Kinase-like_dom_sf"/>
</dbReference>
<evidence type="ECO:0000313" key="2">
    <source>
        <dbReference type="EMBL" id="NPT30222.1"/>
    </source>
</evidence>
<evidence type="ECO:0000313" key="3">
    <source>
        <dbReference type="Proteomes" id="UP001318401"/>
    </source>
</evidence>
<proteinExistence type="predicted"/>
<reference evidence="2 3" key="1">
    <citation type="submission" date="2018-04" db="EMBL/GenBank/DDBJ databases">
        <authorList>
            <person name="Li G."/>
            <person name="Du W."/>
            <person name="Bai Y."/>
        </authorList>
    </citation>
    <scope>NUCLEOTIDE SEQUENCE [LARGE SCALE GENOMIC DNA]</scope>
    <source>
        <strain evidence="2 3">YYYZ-3</strain>
    </source>
</reference>
<protein>
    <submittedName>
        <fullName evidence="2">Aminoglycoside phosphotransferase</fullName>
    </submittedName>
</protein>
<sequence length="543" mass="62028">MTLFTVRPSINASILEHFYFLRFEVENHFELVEVYVTQPSGSTARRLINRQGYRSTLLEKVELAVAIDVHRRKVDGAGFQQSKSLERLARLLDQLGQACLEFTAINALKQLPDKSRKEYAKLIRSIGKSLKLVMINVDDANTRQGLKVGHRIPKITARLTAAFEPGTSSMRNNAVVDFQLHRMIRLLSELADALLSANFGPAVRLQNYKQLQNAAHVMTAQSDDFTVERLALTRSGSTIATLKAEHASSGEMMAVYKEGESQKVIEELYGVDQWKRIYPKVAPTVLSHHVEQGDELGSMVIEHLPGRTLESLLLNGQWKSAKQLIRTLQRTLRKIWKTSRTNESAQPEYMQQLRKRMPATRHTHPNLLSTGQLICGLSRPSFDQLIDHVENLEQHIRAPFSVLIHGDFNVDNIIYDEFKDRIYFIDLHRASYSDYVQDLSVLMASIYRLPIMDVSPRAELMALIRQLYQFACRFAKDNHDTSFDARLAIALGRSFATSTRFIYDKSFANRLALRASYLLEAITLLNPTELENYRFPLEDIFND</sequence>
<dbReference type="Gene3D" id="3.90.1200.10">
    <property type="match status" value="1"/>
</dbReference>
<dbReference type="Proteomes" id="UP001318401">
    <property type="component" value="Unassembled WGS sequence"/>
</dbReference>
<gene>
    <name evidence="2" type="ORF">DDR56_06530</name>
</gene>